<dbReference type="Gene3D" id="2.60.120.200">
    <property type="match status" value="1"/>
</dbReference>
<reference evidence="8 9" key="1">
    <citation type="submission" date="2018-08" db="EMBL/GenBank/DDBJ databases">
        <title>A genome reference for cultivated species of the human gut microbiota.</title>
        <authorList>
            <person name="Zou Y."/>
            <person name="Xue W."/>
            <person name="Luo G."/>
        </authorList>
    </citation>
    <scope>NUCLEOTIDE SEQUENCE [LARGE SCALE GENOMIC DNA]</scope>
    <source>
        <strain evidence="8 9">AF48-16</strain>
    </source>
</reference>
<feature type="site" description="Important for catalytic activity, responsible for pKa modulation of the active site Glu and correct orientation of both the proton donor and substrate" evidence="5">
    <location>
        <position position="136"/>
    </location>
</feature>
<evidence type="ECO:0000313" key="8">
    <source>
        <dbReference type="EMBL" id="RHK05258.1"/>
    </source>
</evidence>
<dbReference type="AlphaFoldDB" id="A0A415EPU7"/>
<gene>
    <name evidence="8" type="ORF">DW084_14770</name>
</gene>
<feature type="active site" description="Proton acceptor" evidence="4">
    <location>
        <position position="24"/>
    </location>
</feature>
<sequence length="552" mass="63290">MKVVSKKGDDFMIQNPILKGFNPDPSICKRGDTYYIATSTFEWFPGVQIYESKDLKNWRLLVRPLNRISQLDMVGVPDSGGVWAPCLTYEDGKFWLVYSIMREHRAFKDVRNYLVTADDIEGPWSEPIFLNASGFDPSLFHDNDGKKYLLNMIYDFRNDHPWNYGIAIQEFDEGKEQLVGKPEIIFKGTHLEKTEGPHIYFINGYYYLFTAEGGSQWGHSVTVARSKSLYGPYEVHPDNPILTAWYSPENDLQKTGHASLIKTDSEEWYIAYLASRPIKRKGKGLFEERGFCTLGRESALAKIEWTADDWPTVAGGKVAQKYVPKPNLPECPWSSKLKKNYFASGIPSEFQTLRIPFSQKMGQITKKGLILYGQESLYSVFEQSLLARRFESVNFIAETAVDFSPSYFQQSAGLVCYYNSKNWTSLQVTHNEKLGKVLTILKCEGAKLSWPLRVPIVLTEEGNVYLRVKVNARFYQFFYSLDGKNWKELSFMFDTYKLSDDYIAKPFLGPTGSAFTGAFVGVHCNDLTGMRQEATFEYFSYQDIEEDEVTKN</sequence>
<evidence type="ECO:0000256" key="6">
    <source>
        <dbReference type="RuleBase" id="RU361187"/>
    </source>
</evidence>
<dbReference type="SUPFAM" id="SSF49899">
    <property type="entry name" value="Concanavalin A-like lectins/glucanases"/>
    <property type="match status" value="1"/>
</dbReference>
<feature type="domain" description="Beta-xylosidase C-terminal Concanavalin A-like" evidence="7">
    <location>
        <begin position="345"/>
        <end position="542"/>
    </location>
</feature>
<organism evidence="8 9">
    <name type="scientific">Enterococcus casseliflavus</name>
    <name type="common">Enterococcus flavescens</name>
    <dbReference type="NCBI Taxonomy" id="37734"/>
    <lineage>
        <taxon>Bacteria</taxon>
        <taxon>Bacillati</taxon>
        <taxon>Bacillota</taxon>
        <taxon>Bacilli</taxon>
        <taxon>Lactobacillales</taxon>
        <taxon>Enterococcaceae</taxon>
        <taxon>Enterococcus</taxon>
    </lineage>
</organism>
<keyword evidence="2 6" id="KW-0378">Hydrolase</keyword>
<dbReference type="Proteomes" id="UP000286288">
    <property type="component" value="Unassembled WGS sequence"/>
</dbReference>
<evidence type="ECO:0000256" key="1">
    <source>
        <dbReference type="ARBA" id="ARBA00009865"/>
    </source>
</evidence>
<comment type="caution">
    <text evidence="8">The sequence shown here is derived from an EMBL/GenBank/DDBJ whole genome shotgun (WGS) entry which is preliminary data.</text>
</comment>
<dbReference type="Pfam" id="PF04616">
    <property type="entry name" value="Glyco_hydro_43"/>
    <property type="match status" value="1"/>
</dbReference>
<comment type="similarity">
    <text evidence="1 6">Belongs to the glycosyl hydrolase 43 family.</text>
</comment>
<name>A0A415EPU7_ENTCA</name>
<evidence type="ECO:0000313" key="9">
    <source>
        <dbReference type="Proteomes" id="UP000286288"/>
    </source>
</evidence>
<dbReference type="CDD" id="cd09000">
    <property type="entry name" value="GH43_SXA-like"/>
    <property type="match status" value="1"/>
</dbReference>
<evidence type="ECO:0000256" key="2">
    <source>
        <dbReference type="ARBA" id="ARBA00022801"/>
    </source>
</evidence>
<dbReference type="Pfam" id="PF17851">
    <property type="entry name" value="GH43_C2"/>
    <property type="match status" value="1"/>
</dbReference>
<dbReference type="SUPFAM" id="SSF75005">
    <property type="entry name" value="Arabinanase/levansucrase/invertase"/>
    <property type="match status" value="1"/>
</dbReference>
<dbReference type="GO" id="GO:0005975">
    <property type="term" value="P:carbohydrate metabolic process"/>
    <property type="evidence" value="ECO:0007669"/>
    <property type="project" value="InterPro"/>
</dbReference>
<dbReference type="PANTHER" id="PTHR42812:SF12">
    <property type="entry name" value="BETA-XYLOSIDASE-RELATED"/>
    <property type="match status" value="1"/>
</dbReference>
<dbReference type="Gene3D" id="2.115.10.20">
    <property type="entry name" value="Glycosyl hydrolase domain, family 43"/>
    <property type="match status" value="1"/>
</dbReference>
<accession>A0A415EPU7</accession>
<dbReference type="PANTHER" id="PTHR42812">
    <property type="entry name" value="BETA-XYLOSIDASE"/>
    <property type="match status" value="1"/>
</dbReference>
<proteinExistence type="inferred from homology"/>
<evidence type="ECO:0000259" key="7">
    <source>
        <dbReference type="Pfam" id="PF17851"/>
    </source>
</evidence>
<dbReference type="InterPro" id="IPR006710">
    <property type="entry name" value="Glyco_hydro_43"/>
</dbReference>
<evidence type="ECO:0000256" key="4">
    <source>
        <dbReference type="PIRSR" id="PIRSR606710-1"/>
    </source>
</evidence>
<keyword evidence="3 6" id="KW-0326">Glycosidase</keyword>
<dbReference type="InterPro" id="IPR041542">
    <property type="entry name" value="GH43_C2"/>
</dbReference>
<dbReference type="InterPro" id="IPR023296">
    <property type="entry name" value="Glyco_hydro_beta-prop_sf"/>
</dbReference>
<feature type="active site" description="Proton donor" evidence="4">
    <location>
        <position position="195"/>
    </location>
</feature>
<dbReference type="EMBL" id="QRMZ01000022">
    <property type="protein sequence ID" value="RHK05258.1"/>
    <property type="molecule type" value="Genomic_DNA"/>
</dbReference>
<dbReference type="GO" id="GO:0004553">
    <property type="term" value="F:hydrolase activity, hydrolyzing O-glycosyl compounds"/>
    <property type="evidence" value="ECO:0007669"/>
    <property type="project" value="InterPro"/>
</dbReference>
<dbReference type="InterPro" id="IPR051795">
    <property type="entry name" value="Glycosyl_Hydrlase_43"/>
</dbReference>
<evidence type="ECO:0000256" key="5">
    <source>
        <dbReference type="PIRSR" id="PIRSR606710-2"/>
    </source>
</evidence>
<protein>
    <submittedName>
        <fullName evidence="8">Glycoside hydrolase family 43 protein</fullName>
    </submittedName>
</protein>
<evidence type="ECO:0000256" key="3">
    <source>
        <dbReference type="ARBA" id="ARBA00023295"/>
    </source>
</evidence>
<dbReference type="InterPro" id="IPR013320">
    <property type="entry name" value="ConA-like_dom_sf"/>
</dbReference>